<comment type="caution">
    <text evidence="1">The sequence shown here is derived from an EMBL/GenBank/DDBJ whole genome shotgun (WGS) entry which is preliminary data.</text>
</comment>
<accession>A0A166C7Z0</accession>
<dbReference type="GO" id="GO:0004803">
    <property type="term" value="F:transposase activity"/>
    <property type="evidence" value="ECO:0007669"/>
    <property type="project" value="InterPro"/>
</dbReference>
<proteinExistence type="predicted"/>
<dbReference type="GO" id="GO:0003677">
    <property type="term" value="F:DNA binding"/>
    <property type="evidence" value="ECO:0007669"/>
    <property type="project" value="InterPro"/>
</dbReference>
<gene>
    <name evidence="1" type="ORF">MBCUR_11990</name>
</gene>
<dbReference type="GO" id="GO:0006313">
    <property type="term" value="P:DNA transposition"/>
    <property type="evidence" value="ECO:0007669"/>
    <property type="project" value="InterPro"/>
</dbReference>
<evidence type="ECO:0000313" key="2">
    <source>
        <dbReference type="Proteomes" id="UP000077245"/>
    </source>
</evidence>
<dbReference type="InterPro" id="IPR005063">
    <property type="entry name" value="Transposase_27"/>
</dbReference>
<sequence>MDCKREEERWVWLSFDPKHKIILAAHLGDMTQKSSDEIIKQTSEVINENNLPLFVTDGREYYKHSLIKKYSETIQPKTIIINGKLQKPILKPFKELKYAQVIKTKKDGKLKSVKKKIIFGKTEEIDNSKISTTLIERQNLNLRQDNKRLTRKTISYSKKDEWLQKALNLYKSTHNFIKPHHSLKKKNIKKIRNNVWKKYDKITPMMSIGLTDHIWSLKEFLTYPYHKI</sequence>
<keyword evidence="2" id="KW-1185">Reference proteome</keyword>
<dbReference type="Pfam" id="PF03400">
    <property type="entry name" value="DDE_Tnp_IS1"/>
    <property type="match status" value="1"/>
</dbReference>
<name>A0A166C7Z0_9EURY</name>
<dbReference type="Proteomes" id="UP000077245">
    <property type="component" value="Unassembled WGS sequence"/>
</dbReference>
<organism evidence="1 2">
    <name type="scientific">Methanobrevibacter curvatus</name>
    <dbReference type="NCBI Taxonomy" id="49547"/>
    <lineage>
        <taxon>Archaea</taxon>
        <taxon>Methanobacteriati</taxon>
        <taxon>Methanobacteriota</taxon>
        <taxon>Methanomada group</taxon>
        <taxon>Methanobacteria</taxon>
        <taxon>Methanobacteriales</taxon>
        <taxon>Methanobacteriaceae</taxon>
        <taxon>Methanobrevibacter</taxon>
    </lineage>
</organism>
<evidence type="ECO:0000313" key="1">
    <source>
        <dbReference type="EMBL" id="KZX12047.1"/>
    </source>
</evidence>
<protein>
    <submittedName>
        <fullName evidence="1">IS1 transposase</fullName>
    </submittedName>
</protein>
<dbReference type="AlphaFoldDB" id="A0A166C7Z0"/>
<dbReference type="PATRIC" id="fig|49547.3.peg.1287"/>
<reference evidence="1 2" key="1">
    <citation type="submission" date="2016-04" db="EMBL/GenBank/DDBJ databases">
        <title>Genome sequence of Methanobrevibacter curvatus DSM 11111.</title>
        <authorList>
            <person name="Poehlein A."/>
            <person name="Seedorf H."/>
            <person name="Daniel R."/>
        </authorList>
    </citation>
    <scope>NUCLEOTIDE SEQUENCE [LARGE SCALE GENOMIC DNA]</scope>
    <source>
        <strain evidence="1 2">DSM 11111</strain>
    </source>
</reference>
<dbReference type="EMBL" id="LWMV01000175">
    <property type="protein sequence ID" value="KZX12047.1"/>
    <property type="molecule type" value="Genomic_DNA"/>
</dbReference>
<dbReference type="OrthoDB" id="146958at2157"/>
<dbReference type="STRING" id="49547.MBCUR_11990"/>
<dbReference type="RefSeq" id="WP_084269554.1">
    <property type="nucleotide sequence ID" value="NZ_LWMV01000175.1"/>
</dbReference>